<gene>
    <name evidence="1" type="ordered locus">Runsl_1535</name>
</gene>
<accession>A0A7U3ZIQ9</accession>
<dbReference type="EMBL" id="CP002859">
    <property type="protein sequence ID" value="AEI47960.1"/>
    <property type="molecule type" value="Genomic_DNA"/>
</dbReference>
<evidence type="ECO:0008006" key="3">
    <source>
        <dbReference type="Google" id="ProtNLM"/>
    </source>
</evidence>
<reference evidence="1 2" key="2">
    <citation type="journal article" date="2012" name="Stand. Genomic Sci.">
        <title>Complete genome sequence of the aquatic bacterium Runella slithyformis type strain (LSU 4(T)).</title>
        <authorList>
            <person name="Copeland A."/>
            <person name="Zhang X."/>
            <person name="Misra M."/>
            <person name="Lapidus A."/>
            <person name="Nolan M."/>
            <person name="Lucas S."/>
            <person name="Deshpande S."/>
            <person name="Cheng J.F."/>
            <person name="Tapia R."/>
            <person name="Goodwin L.A."/>
            <person name="Pitluck S."/>
            <person name="Liolios K."/>
            <person name="Pagani I."/>
            <person name="Ivanova N."/>
            <person name="Mikhailova N."/>
            <person name="Pati A."/>
            <person name="Chen A."/>
            <person name="Palaniappan K."/>
            <person name="Land M."/>
            <person name="Hauser L."/>
            <person name="Pan C."/>
            <person name="Jeffries C.D."/>
            <person name="Detter J.C."/>
            <person name="Brambilla E.M."/>
            <person name="Rohde M."/>
            <person name="Djao O.D."/>
            <person name="Goker M."/>
            <person name="Sikorski J."/>
            <person name="Tindall B.J."/>
            <person name="Woyke T."/>
            <person name="Bristow J."/>
            <person name="Eisen J.A."/>
            <person name="Markowitz V."/>
            <person name="Hugenholtz P."/>
            <person name="Kyrpides N.C."/>
            <person name="Klenk H.P."/>
            <person name="Mavromatis K."/>
        </authorList>
    </citation>
    <scope>NUCLEOTIDE SEQUENCE [LARGE SCALE GENOMIC DNA]</scope>
    <source>
        <strain evidence="2">ATCC 29530 / DSM 19594 / LMG 11500 / NCIMB 11436 / LSU 4</strain>
    </source>
</reference>
<organism evidence="1 2">
    <name type="scientific">Runella slithyformis (strain ATCC 29530 / DSM 19594 / LMG 11500 / NCIMB 11436 / LSU 4)</name>
    <dbReference type="NCBI Taxonomy" id="761193"/>
    <lineage>
        <taxon>Bacteria</taxon>
        <taxon>Pseudomonadati</taxon>
        <taxon>Bacteroidota</taxon>
        <taxon>Cytophagia</taxon>
        <taxon>Cytophagales</taxon>
        <taxon>Spirosomataceae</taxon>
        <taxon>Runella</taxon>
    </lineage>
</organism>
<dbReference type="AlphaFoldDB" id="A0A7U3ZIQ9"/>
<name>A0A7U3ZIQ9_RUNSL</name>
<keyword evidence="2" id="KW-1185">Reference proteome</keyword>
<dbReference type="InterPro" id="IPR010869">
    <property type="entry name" value="DUF1501"/>
</dbReference>
<dbReference type="InterPro" id="IPR006311">
    <property type="entry name" value="TAT_signal"/>
</dbReference>
<dbReference type="InterPro" id="IPR017850">
    <property type="entry name" value="Alkaline_phosphatase_core_sf"/>
</dbReference>
<dbReference type="PANTHER" id="PTHR43737">
    <property type="entry name" value="BLL7424 PROTEIN"/>
    <property type="match status" value="1"/>
</dbReference>
<dbReference type="KEGG" id="rsi:Runsl_1535"/>
<reference evidence="2" key="1">
    <citation type="submission" date="2011-06" db="EMBL/GenBank/DDBJ databases">
        <title>The complete genome of chromosome of Runella slithyformis DSM 19594.</title>
        <authorList>
            <consortium name="US DOE Joint Genome Institute (JGI-PGF)"/>
            <person name="Lucas S."/>
            <person name="Han J."/>
            <person name="Lapidus A."/>
            <person name="Bruce D."/>
            <person name="Goodwin L."/>
            <person name="Pitluck S."/>
            <person name="Peters L."/>
            <person name="Kyrpides N."/>
            <person name="Mavromatis K."/>
            <person name="Ivanova N."/>
            <person name="Ovchinnikova G."/>
            <person name="Zhang X."/>
            <person name="Misra M."/>
            <person name="Detter J.C."/>
            <person name="Tapia R."/>
            <person name="Han C."/>
            <person name="Land M."/>
            <person name="Hauser L."/>
            <person name="Markowitz V."/>
            <person name="Cheng J.-F."/>
            <person name="Hugenholtz P."/>
            <person name="Woyke T."/>
            <person name="Wu D."/>
            <person name="Tindall B."/>
            <person name="Faehrich R."/>
            <person name="Brambilla E."/>
            <person name="Klenk H.-P."/>
            <person name="Eisen J.A."/>
        </authorList>
    </citation>
    <scope>NUCLEOTIDE SEQUENCE [LARGE SCALE GENOMIC DNA]</scope>
    <source>
        <strain evidence="2">ATCC 29530 / DSM 19594 / LMG 11500 / NCIMB 11436 / LSU 4</strain>
    </source>
</reference>
<sequence>MEEGWEEAFMNALEEFEQHTHDQLSRRNFLSRTSMGLGAAAFSSLLGNKEAQAATGAGGALGKPHFPPKVKRVIYLHQSGAPSQLELFDYKPKLEQMWGKDLPESVRKGQRLTGMTAGQSSFPLAASYYKFAQHGQSKMWVSELLPYIAKITDDATFIRSMHTEAINHDPAITFFQTGSQQGGRPSFGSWVSYGLGSDNQNLPSFVVLLSKGRGGDQPLYAKLWSNGFLPSVHQGVVFRSGPDPVFYLNNPAGIDRMSRRRMLDYLAKMHQEQYKQILDPEINSRMAQYEMAYRMQTAVPETMDISKEPDYIFDMYGPEAKKAGTFAANCLLARKLAEKGVKFIQLYHQGWDQHGNLPNDIKTMAKSVDQPSAALVLDLKQRGLLDDTLIIWGGEFGRGSYSQGKLTKENYGRDHHPRCFTIWMAGAGVKKGYIHGETDDFSYNIVRDPVHVHDFQATVMHLLGIDHEQLTFKFQGRRYRLTDVHGKVVKPILA</sequence>
<evidence type="ECO:0000313" key="2">
    <source>
        <dbReference type="Proteomes" id="UP000000493"/>
    </source>
</evidence>
<evidence type="ECO:0000313" key="1">
    <source>
        <dbReference type="EMBL" id="AEI47960.1"/>
    </source>
</evidence>
<dbReference type="SUPFAM" id="SSF53649">
    <property type="entry name" value="Alkaline phosphatase-like"/>
    <property type="match status" value="1"/>
</dbReference>
<protein>
    <recommendedName>
        <fullName evidence="3">DUF1501 domain-containing protein</fullName>
    </recommendedName>
</protein>
<proteinExistence type="predicted"/>
<dbReference type="PROSITE" id="PS51318">
    <property type="entry name" value="TAT"/>
    <property type="match status" value="1"/>
</dbReference>
<dbReference type="Pfam" id="PF07394">
    <property type="entry name" value="DUF1501"/>
    <property type="match status" value="1"/>
</dbReference>
<dbReference type="PANTHER" id="PTHR43737:SF1">
    <property type="entry name" value="DUF1501 DOMAIN-CONTAINING PROTEIN"/>
    <property type="match status" value="1"/>
</dbReference>
<dbReference type="Gene3D" id="3.40.720.10">
    <property type="entry name" value="Alkaline Phosphatase, subunit A"/>
    <property type="match status" value="1"/>
</dbReference>
<dbReference type="Proteomes" id="UP000000493">
    <property type="component" value="Chromosome"/>
</dbReference>